<dbReference type="Proteomes" id="UP000192927">
    <property type="component" value="Unassembled WGS sequence"/>
</dbReference>
<dbReference type="CDD" id="cd08047">
    <property type="entry name" value="TAF7"/>
    <property type="match status" value="1"/>
</dbReference>
<name>A0A1W5DBX0_9LECA</name>
<feature type="compositionally biased region" description="Low complexity" evidence="6">
    <location>
        <begin position="17"/>
        <end position="31"/>
    </location>
</feature>
<dbReference type="AlphaFoldDB" id="A0A1W5DBX0"/>
<evidence type="ECO:0000259" key="7">
    <source>
        <dbReference type="SMART" id="SM01370"/>
    </source>
</evidence>
<sequence length="519" mass="57301">MSARPTLKLKLSTAGQTPSSQSSEPPSTVTPKLKLKVGSSSTPKSSLPPTSAAQPPPPTAKLKKPPKPKKEKPPRLSTPKKRDFTASNAGEDDGKEPAAASAAPRPPIKKIKLTSARTPVTPFIRMKAKGKPPKRPLGVGYDSESSDREEDPAIEEEFILRMAPGEDCEYLRKAIEEKRWGPRSEGGADVRMKFLTRDGRRALVTIRGRHYAASMVDLPCIIEGLKSWDRRGWYKSADICQMLLVLGRVDKEEQAMTMSLPERDVDKTTWAYAHGLTPPMRWVRRRRFRKRVSHRTIEAVEEEVERLMQADEDCEGESKYEVLDLDRLHQEESARHESEDGYNMLGNAGMPEGSEYGELDAYGEAEDVNGYFGEETADDGDGGLEADLEMAMMMDDAENDLSTAPDTAVAPDAVAETPLESHTGATSSPVATPSRDESGDESSDEDAPDEVDEDVLEAQQDMQRQREEIADLEAAVKSQSAELEKLQNPHLRTKLMKKIQSLRADMDLKKAAIGEGVDD</sequence>
<dbReference type="InterPro" id="IPR006751">
    <property type="entry name" value="TAFII55_prot_cons_reg"/>
</dbReference>
<comment type="subcellular location">
    <subcellularLocation>
        <location evidence="1">Nucleus</location>
    </subcellularLocation>
</comment>
<keyword evidence="4" id="KW-0804">Transcription</keyword>
<dbReference type="EMBL" id="FWEW01003741">
    <property type="protein sequence ID" value="SLM40637.1"/>
    <property type="molecule type" value="Genomic_DNA"/>
</dbReference>
<evidence type="ECO:0000256" key="1">
    <source>
        <dbReference type="ARBA" id="ARBA00004123"/>
    </source>
</evidence>
<organism evidence="8 9">
    <name type="scientific">Lasallia pustulata</name>
    <dbReference type="NCBI Taxonomy" id="136370"/>
    <lineage>
        <taxon>Eukaryota</taxon>
        <taxon>Fungi</taxon>
        <taxon>Dikarya</taxon>
        <taxon>Ascomycota</taxon>
        <taxon>Pezizomycotina</taxon>
        <taxon>Lecanoromycetes</taxon>
        <taxon>OSLEUM clade</taxon>
        <taxon>Umbilicariomycetidae</taxon>
        <taxon>Umbilicariales</taxon>
        <taxon>Umbilicariaceae</taxon>
        <taxon>Lasallia</taxon>
    </lineage>
</organism>
<feature type="compositionally biased region" description="Basic residues" evidence="6">
    <location>
        <begin position="61"/>
        <end position="72"/>
    </location>
</feature>
<keyword evidence="5" id="KW-0539">Nucleus</keyword>
<evidence type="ECO:0000256" key="5">
    <source>
        <dbReference type="ARBA" id="ARBA00023242"/>
    </source>
</evidence>
<evidence type="ECO:0000313" key="9">
    <source>
        <dbReference type="Proteomes" id="UP000192927"/>
    </source>
</evidence>
<dbReference type="InterPro" id="IPR037817">
    <property type="entry name" value="TAF7"/>
</dbReference>
<dbReference type="GO" id="GO:0005669">
    <property type="term" value="C:transcription factor TFIID complex"/>
    <property type="evidence" value="ECO:0007669"/>
    <property type="project" value="InterPro"/>
</dbReference>
<feature type="region of interest" description="Disordered" evidence="6">
    <location>
        <begin position="417"/>
        <end position="466"/>
    </location>
</feature>
<feature type="region of interest" description="Disordered" evidence="6">
    <location>
        <begin position="126"/>
        <end position="151"/>
    </location>
</feature>
<keyword evidence="9" id="KW-1185">Reference proteome</keyword>
<dbReference type="PANTHER" id="PTHR12228">
    <property type="entry name" value="TRANSCRIPTION INITIATION FACTOR TFIID 55 KD SUBUNIT-RELATED"/>
    <property type="match status" value="1"/>
</dbReference>
<dbReference type="GO" id="GO:0016251">
    <property type="term" value="F:RNA polymerase II general transcription initiation factor activity"/>
    <property type="evidence" value="ECO:0007669"/>
    <property type="project" value="TreeGrafter"/>
</dbReference>
<evidence type="ECO:0000256" key="3">
    <source>
        <dbReference type="ARBA" id="ARBA00023015"/>
    </source>
</evidence>
<reference evidence="9" key="1">
    <citation type="submission" date="2017-03" db="EMBL/GenBank/DDBJ databases">
        <authorList>
            <person name="Sharma R."/>
            <person name="Thines M."/>
        </authorList>
    </citation>
    <scope>NUCLEOTIDE SEQUENCE [LARGE SCALE GENOMIC DNA]</scope>
</reference>
<proteinExistence type="inferred from homology"/>
<evidence type="ECO:0000256" key="4">
    <source>
        <dbReference type="ARBA" id="ARBA00023163"/>
    </source>
</evidence>
<dbReference type="Pfam" id="PF04658">
    <property type="entry name" value="TAFII55_N"/>
    <property type="match status" value="1"/>
</dbReference>
<feature type="domain" description="TAFII55 protein conserved region" evidence="7">
    <location>
        <begin position="154"/>
        <end position="316"/>
    </location>
</feature>
<evidence type="ECO:0000313" key="8">
    <source>
        <dbReference type="EMBL" id="SLM40637.1"/>
    </source>
</evidence>
<evidence type="ECO:0000256" key="2">
    <source>
        <dbReference type="ARBA" id="ARBA00009368"/>
    </source>
</evidence>
<feature type="compositionally biased region" description="Acidic residues" evidence="6">
    <location>
        <begin position="438"/>
        <end position="456"/>
    </location>
</feature>
<dbReference type="GO" id="GO:0051123">
    <property type="term" value="P:RNA polymerase II preinitiation complex assembly"/>
    <property type="evidence" value="ECO:0007669"/>
    <property type="project" value="TreeGrafter"/>
</dbReference>
<feature type="region of interest" description="Disordered" evidence="6">
    <location>
        <begin position="1"/>
        <end position="114"/>
    </location>
</feature>
<evidence type="ECO:0000256" key="6">
    <source>
        <dbReference type="SAM" id="MobiDB-lite"/>
    </source>
</evidence>
<accession>A0A1W5DBX0</accession>
<dbReference type="SMART" id="SM01370">
    <property type="entry name" value="TAFII55_N"/>
    <property type="match status" value="1"/>
</dbReference>
<protein>
    <submittedName>
        <fullName evidence="8">TAFII55 protein, conserved region</fullName>
    </submittedName>
</protein>
<keyword evidence="3" id="KW-0805">Transcription regulation</keyword>
<feature type="compositionally biased region" description="Low complexity" evidence="6">
    <location>
        <begin position="39"/>
        <end position="53"/>
    </location>
</feature>
<comment type="similarity">
    <text evidence="2">Belongs to the TAF7 family.</text>
</comment>
<dbReference type="PANTHER" id="PTHR12228:SF0">
    <property type="entry name" value="TATA-BOX BINDING PROTEIN ASSOCIATED FACTOR 7"/>
    <property type="match status" value="1"/>
</dbReference>